<name>A0A8J5CAD3_ZINOF</name>
<accession>A0A8J5CAD3</accession>
<keyword evidence="1" id="KW-0880">Kelch repeat</keyword>
<keyword evidence="2" id="KW-0677">Repeat</keyword>
<sequence length="626" mass="68976">MRWEVVHADAGEVADGRTSEAEGICGPGVRWGHSCNTVQGGRYLYVFGGYGHNKRQTNDVHVFDTAMKSWSKPTLKGTPPSPRDSHSCTTLGDKLFVFGGTDGKNPLKDTYILDTLSNTWIAPNLFGEGPNAREGHGAALVDKRIFIFGGCGKSETQEEKYYNDLYILDTEKLTWERAVTSGSPPSARDCHSCSAWKNQIIVLGGEDSSGFYLSDAYILNAAHKTDTLGWEPLKTFGKIFPPRAGHTTVALGSNLFVFGGFFDAKSLYDDLYVLNVESRIWSKVIPENQGPCARFAVAGDCLDQWKGDLVFLGGCSESLYALDDMYYLHTDIPIVNGICDRRPEKLCIRRDLKKMYQQEDLLYPGNIKDNIFLKHSYRLHEINQADSKLSYHKSSGKVKFEARVINLNKFGYVIETIIDGKLLHGMLFSSTSNISKDNHVHCRMADDNSNKENTDLPTYVTSTPVERGKISDQEQLDSPGAKKPRNSNPFIDILGSNLTNLTPSVKASWNVEPVSRVFLDVEYDDSSDAPKVPIDQTLSGNFSASAPESSFLNQGRGDSATMGKIHEEATFDASAAHRAAAGSSFPFLSRGGFYVSSPPPHAGGLLLLLRRRERGTHASAPLPPFL</sequence>
<dbReference type="Pfam" id="PF24681">
    <property type="entry name" value="Kelch_KLHDC2_KLHL20_DRC7"/>
    <property type="match status" value="1"/>
</dbReference>
<dbReference type="PANTHER" id="PTHR46093">
    <property type="entry name" value="ACYL-COA-BINDING DOMAIN-CONTAINING PROTEIN 5"/>
    <property type="match status" value="1"/>
</dbReference>
<evidence type="ECO:0000313" key="4">
    <source>
        <dbReference type="EMBL" id="KAG6470872.1"/>
    </source>
</evidence>
<feature type="compositionally biased region" description="Polar residues" evidence="3">
    <location>
        <begin position="455"/>
        <end position="464"/>
    </location>
</feature>
<dbReference type="AlphaFoldDB" id="A0A8J5CAD3"/>
<evidence type="ECO:0000256" key="2">
    <source>
        <dbReference type="ARBA" id="ARBA00022737"/>
    </source>
</evidence>
<keyword evidence="5" id="KW-1185">Reference proteome</keyword>
<gene>
    <name evidence="4" type="ORF">ZIOFF_071952</name>
</gene>
<dbReference type="InterPro" id="IPR006652">
    <property type="entry name" value="Kelch_1"/>
</dbReference>
<dbReference type="EMBL" id="JACMSC010000021">
    <property type="protein sequence ID" value="KAG6470872.1"/>
    <property type="molecule type" value="Genomic_DNA"/>
</dbReference>
<evidence type="ECO:0000256" key="3">
    <source>
        <dbReference type="SAM" id="MobiDB-lite"/>
    </source>
</evidence>
<evidence type="ECO:0000313" key="5">
    <source>
        <dbReference type="Proteomes" id="UP000734854"/>
    </source>
</evidence>
<dbReference type="SMART" id="SM00612">
    <property type="entry name" value="Kelch"/>
    <property type="match status" value="2"/>
</dbReference>
<reference evidence="4 5" key="1">
    <citation type="submission" date="2020-08" db="EMBL/GenBank/DDBJ databases">
        <title>Plant Genome Project.</title>
        <authorList>
            <person name="Zhang R.-G."/>
        </authorList>
    </citation>
    <scope>NUCLEOTIDE SEQUENCE [LARGE SCALE GENOMIC DNA]</scope>
    <source>
        <tissue evidence="4">Rhizome</tissue>
    </source>
</reference>
<protein>
    <submittedName>
        <fullName evidence="4">Uncharacterized protein</fullName>
    </submittedName>
</protein>
<dbReference type="InterPro" id="IPR015915">
    <property type="entry name" value="Kelch-typ_b-propeller"/>
</dbReference>
<dbReference type="Pfam" id="PF01344">
    <property type="entry name" value="Kelch_1"/>
    <property type="match status" value="1"/>
</dbReference>
<feature type="region of interest" description="Disordered" evidence="3">
    <location>
        <begin position="446"/>
        <end position="488"/>
    </location>
</feature>
<dbReference type="Proteomes" id="UP000734854">
    <property type="component" value="Unassembled WGS sequence"/>
</dbReference>
<dbReference type="Gene3D" id="2.120.10.80">
    <property type="entry name" value="Kelch-type beta propeller"/>
    <property type="match status" value="2"/>
</dbReference>
<proteinExistence type="predicted"/>
<organism evidence="4 5">
    <name type="scientific">Zingiber officinale</name>
    <name type="common">Ginger</name>
    <name type="synonym">Amomum zingiber</name>
    <dbReference type="NCBI Taxonomy" id="94328"/>
    <lineage>
        <taxon>Eukaryota</taxon>
        <taxon>Viridiplantae</taxon>
        <taxon>Streptophyta</taxon>
        <taxon>Embryophyta</taxon>
        <taxon>Tracheophyta</taxon>
        <taxon>Spermatophyta</taxon>
        <taxon>Magnoliopsida</taxon>
        <taxon>Liliopsida</taxon>
        <taxon>Zingiberales</taxon>
        <taxon>Zingiberaceae</taxon>
        <taxon>Zingiber</taxon>
    </lineage>
</organism>
<dbReference type="SUPFAM" id="SSF117281">
    <property type="entry name" value="Kelch motif"/>
    <property type="match status" value="2"/>
</dbReference>
<comment type="caution">
    <text evidence="4">The sequence shown here is derived from an EMBL/GenBank/DDBJ whole genome shotgun (WGS) entry which is preliminary data.</text>
</comment>
<evidence type="ECO:0000256" key="1">
    <source>
        <dbReference type="ARBA" id="ARBA00022441"/>
    </source>
</evidence>
<dbReference type="PANTHER" id="PTHR46093:SF9">
    <property type="entry name" value="DCD DOMAIN-CONTAINING PROTEIN"/>
    <property type="match status" value="1"/>
</dbReference>